<dbReference type="SMART" id="SM00829">
    <property type="entry name" value="PKS_ER"/>
    <property type="match status" value="1"/>
</dbReference>
<dbReference type="InterPro" id="IPR002328">
    <property type="entry name" value="ADH_Zn_CS"/>
</dbReference>
<accession>A0ABR8SP58</accession>
<keyword evidence="4" id="KW-0520">NAD</keyword>
<organism evidence="7 8">
    <name type="scientific">Fictibacillus norfolkensis</name>
    <dbReference type="NCBI Taxonomy" id="2762233"/>
    <lineage>
        <taxon>Bacteria</taxon>
        <taxon>Bacillati</taxon>
        <taxon>Bacillota</taxon>
        <taxon>Bacilli</taxon>
        <taxon>Bacillales</taxon>
        <taxon>Fictibacillaceae</taxon>
        <taxon>Fictibacillus</taxon>
    </lineage>
</organism>
<dbReference type="PANTHER" id="PTHR43880">
    <property type="entry name" value="ALCOHOL DEHYDROGENASE"/>
    <property type="match status" value="1"/>
</dbReference>
<feature type="domain" description="Enoyl reductase (ER)" evidence="6">
    <location>
        <begin position="12"/>
        <end position="367"/>
    </location>
</feature>
<reference evidence="7 8" key="1">
    <citation type="submission" date="2020-08" db="EMBL/GenBank/DDBJ databases">
        <title>A Genomic Blueprint of the Chicken Gut Microbiome.</title>
        <authorList>
            <person name="Gilroy R."/>
            <person name="Ravi A."/>
            <person name="Getino M."/>
            <person name="Pursley I."/>
            <person name="Horton D.L."/>
            <person name="Alikhan N.-F."/>
            <person name="Baker D."/>
            <person name="Gharbi K."/>
            <person name="Hall N."/>
            <person name="Watson M."/>
            <person name="Adriaenssens E.M."/>
            <person name="Foster-Nyarko E."/>
            <person name="Jarju S."/>
            <person name="Secka A."/>
            <person name="Antonio M."/>
            <person name="Oren A."/>
            <person name="Chaudhuri R."/>
            <person name="La Ragione R.M."/>
            <person name="Hildebrand F."/>
            <person name="Pallen M.J."/>
        </authorList>
    </citation>
    <scope>NUCLEOTIDE SEQUENCE [LARGE SCALE GENOMIC DNA]</scope>
    <source>
        <strain evidence="7 8">Sa2CUA10</strain>
    </source>
</reference>
<protein>
    <submittedName>
        <fullName evidence="7">Zn-dependent alcohol dehydrogenase</fullName>
    </submittedName>
</protein>
<comment type="similarity">
    <text evidence="5">Belongs to the zinc-containing alcohol dehydrogenase family.</text>
</comment>
<comment type="cofactor">
    <cofactor evidence="5">
        <name>Zn(2+)</name>
        <dbReference type="ChEBI" id="CHEBI:29105"/>
    </cofactor>
</comment>
<evidence type="ECO:0000256" key="5">
    <source>
        <dbReference type="RuleBase" id="RU361277"/>
    </source>
</evidence>
<dbReference type="PANTHER" id="PTHR43880:SF12">
    <property type="entry name" value="ALCOHOL DEHYDROGENASE CLASS-3"/>
    <property type="match status" value="1"/>
</dbReference>
<dbReference type="InterPro" id="IPR011032">
    <property type="entry name" value="GroES-like_sf"/>
</dbReference>
<keyword evidence="3" id="KW-0560">Oxidoreductase</keyword>
<dbReference type="InterPro" id="IPR013149">
    <property type="entry name" value="ADH-like_C"/>
</dbReference>
<dbReference type="InterPro" id="IPR036291">
    <property type="entry name" value="NAD(P)-bd_dom_sf"/>
</dbReference>
<dbReference type="PROSITE" id="PS00059">
    <property type="entry name" value="ADH_ZINC"/>
    <property type="match status" value="1"/>
</dbReference>
<dbReference type="Pfam" id="PF00107">
    <property type="entry name" value="ADH_zinc_N"/>
    <property type="match status" value="1"/>
</dbReference>
<proteinExistence type="inferred from homology"/>
<gene>
    <name evidence="7" type="ORF">H9648_12570</name>
</gene>
<dbReference type="Gene3D" id="3.40.50.720">
    <property type="entry name" value="NAD(P)-binding Rossmann-like Domain"/>
    <property type="match status" value="1"/>
</dbReference>
<keyword evidence="2 5" id="KW-0862">Zinc</keyword>
<evidence type="ECO:0000259" key="6">
    <source>
        <dbReference type="SMART" id="SM00829"/>
    </source>
</evidence>
<evidence type="ECO:0000256" key="4">
    <source>
        <dbReference type="ARBA" id="ARBA00023027"/>
    </source>
</evidence>
<evidence type="ECO:0000313" key="8">
    <source>
        <dbReference type="Proteomes" id="UP000603641"/>
    </source>
</evidence>
<evidence type="ECO:0000313" key="7">
    <source>
        <dbReference type="EMBL" id="MBD7964889.1"/>
    </source>
</evidence>
<sequence length="392" mass="40829">MKMKAAVMTGVGMPLSIQEVDLAEPKANEVLVKIEATGVCHSDLNAVNDATTPIPTILGHEGAGTVVSVGPNVYKVKPGDKVALSWVPYCGTCEFCVTGAVHLCESAFGPMFDGTLLDGTSRLSHNGEKIYHNSLLSTFAEYAVVPELSCVKLPNEMPLAQASLIGCGVATGYGAAVNAAKVTPGSTVAVFGIGGVGVNAIQGAKIAGASKIIACDVKPANLDIAKQFGATHTVNVTEGDAAEALRNLTGGFGVHFAIDCSGNTRATESAWNGTRKGGTVVVVGAFNPAAALNLPAGGFHRVGKILKGSFYGDTQPYRDFPTIAQLYLDGKFKLDELVLDRISLDDINKAFDSFHDCNCINVGRSVIEFSPAAPIETADKVEVQIEVTKLSL</sequence>
<dbReference type="InterPro" id="IPR013154">
    <property type="entry name" value="ADH-like_N"/>
</dbReference>
<evidence type="ECO:0000256" key="2">
    <source>
        <dbReference type="ARBA" id="ARBA00022833"/>
    </source>
</evidence>
<dbReference type="Pfam" id="PF08240">
    <property type="entry name" value="ADH_N"/>
    <property type="match status" value="1"/>
</dbReference>
<dbReference type="CDD" id="cd08279">
    <property type="entry name" value="Zn_ADH_class_III"/>
    <property type="match status" value="1"/>
</dbReference>
<dbReference type="InterPro" id="IPR020843">
    <property type="entry name" value="ER"/>
</dbReference>
<evidence type="ECO:0000256" key="3">
    <source>
        <dbReference type="ARBA" id="ARBA00023002"/>
    </source>
</evidence>
<keyword evidence="8" id="KW-1185">Reference proteome</keyword>
<dbReference type="EMBL" id="JACSQM010000005">
    <property type="protein sequence ID" value="MBD7964889.1"/>
    <property type="molecule type" value="Genomic_DNA"/>
</dbReference>
<name>A0ABR8SP58_9BACL</name>
<dbReference type="SUPFAM" id="SSF50129">
    <property type="entry name" value="GroES-like"/>
    <property type="match status" value="2"/>
</dbReference>
<evidence type="ECO:0000256" key="1">
    <source>
        <dbReference type="ARBA" id="ARBA00022723"/>
    </source>
</evidence>
<keyword evidence="1 5" id="KW-0479">Metal-binding</keyword>
<dbReference type="Gene3D" id="3.90.180.10">
    <property type="entry name" value="Medium-chain alcohol dehydrogenases, catalytic domain"/>
    <property type="match status" value="1"/>
</dbReference>
<dbReference type="Proteomes" id="UP000603641">
    <property type="component" value="Unassembled WGS sequence"/>
</dbReference>
<dbReference type="SUPFAM" id="SSF51735">
    <property type="entry name" value="NAD(P)-binding Rossmann-fold domains"/>
    <property type="match status" value="1"/>
</dbReference>
<comment type="caution">
    <text evidence="7">The sequence shown here is derived from an EMBL/GenBank/DDBJ whole genome shotgun (WGS) entry which is preliminary data.</text>
</comment>